<dbReference type="AlphaFoldDB" id="A0A8J7R6C4"/>
<protein>
    <submittedName>
        <fullName evidence="1">Uncharacterized protein</fullName>
    </submittedName>
</protein>
<dbReference type="RefSeq" id="WP_209544374.1">
    <property type="nucleotide sequence ID" value="NZ_BAAADX010000001.1"/>
</dbReference>
<organism evidence="1 2">
    <name type="scientific">Halorubrum trapanicum</name>
    <dbReference type="NCBI Taxonomy" id="29284"/>
    <lineage>
        <taxon>Archaea</taxon>
        <taxon>Methanobacteriati</taxon>
        <taxon>Methanobacteriota</taxon>
        <taxon>Stenosarchaea group</taxon>
        <taxon>Halobacteria</taxon>
        <taxon>Halobacteriales</taxon>
        <taxon>Haloferacaceae</taxon>
        <taxon>Halorubrum</taxon>
    </lineage>
</organism>
<dbReference type="OrthoDB" id="178002at2157"/>
<gene>
    <name evidence="1" type="ORF">J2744_000617</name>
</gene>
<evidence type="ECO:0000313" key="1">
    <source>
        <dbReference type="EMBL" id="MBP1900959.1"/>
    </source>
</evidence>
<dbReference type="Proteomes" id="UP000770586">
    <property type="component" value="Unassembled WGS sequence"/>
</dbReference>
<reference evidence="1 2" key="1">
    <citation type="submission" date="2021-03" db="EMBL/GenBank/DDBJ databases">
        <title>Genomic Encyclopedia of Type Strains, Phase IV (KMG-IV): sequencing the most valuable type-strain genomes for metagenomic binning, comparative biology and taxonomic classification.</title>
        <authorList>
            <person name="Goeker M."/>
        </authorList>
    </citation>
    <scope>NUCLEOTIDE SEQUENCE [LARGE SCALE GENOMIC DNA]</scope>
    <source>
        <strain evidence="1 2">DSM 12287</strain>
    </source>
</reference>
<dbReference type="EMBL" id="JAGGKE010000002">
    <property type="protein sequence ID" value="MBP1900959.1"/>
    <property type="molecule type" value="Genomic_DNA"/>
</dbReference>
<keyword evidence="2" id="KW-1185">Reference proteome</keyword>
<name>A0A8J7R6C4_9EURY</name>
<evidence type="ECO:0000313" key="2">
    <source>
        <dbReference type="Proteomes" id="UP000770586"/>
    </source>
</evidence>
<comment type="caution">
    <text evidence="1">The sequence shown here is derived from an EMBL/GenBank/DDBJ whole genome shotgun (WGS) entry which is preliminary data.</text>
</comment>
<proteinExistence type="predicted"/>
<sequence>MSVQIEGFEELADSLDSLQQDLEGVSGKNEIPMNELFSASFMRTHTEFDSIDELFDSSPWEIETENDFKQIPESEFDDYIDTHTGFSSWEAMLTAAAREWLSRQINL</sequence>
<accession>A0A8J7R6C4</accession>